<dbReference type="EMBL" id="BJCE01000034">
    <property type="protein sequence ID" value="GCL36337.1"/>
    <property type="molecule type" value="Genomic_DNA"/>
</dbReference>
<evidence type="ECO:0000256" key="4">
    <source>
        <dbReference type="SAM" id="Phobius"/>
    </source>
</evidence>
<dbReference type="SUPFAM" id="SSF50494">
    <property type="entry name" value="Trypsin-like serine proteases"/>
    <property type="match status" value="1"/>
</dbReference>
<dbReference type="InterPro" id="IPR009003">
    <property type="entry name" value="Peptidase_S1_PA"/>
</dbReference>
<dbReference type="GO" id="GO:0006508">
    <property type="term" value="P:proteolysis"/>
    <property type="evidence" value="ECO:0007669"/>
    <property type="project" value="UniProtKB-KW"/>
</dbReference>
<feature type="transmembrane region" description="Helical" evidence="4">
    <location>
        <begin position="12"/>
        <end position="29"/>
    </location>
</feature>
<dbReference type="GO" id="GO:0008233">
    <property type="term" value="F:peptidase activity"/>
    <property type="evidence" value="ECO:0007669"/>
    <property type="project" value="UniProtKB-KW"/>
</dbReference>
<dbReference type="Gene3D" id="2.40.10.10">
    <property type="entry name" value="Trypsin-like serine proteases"/>
    <property type="match status" value="2"/>
</dbReference>
<evidence type="ECO:0000256" key="2">
    <source>
        <dbReference type="ARBA" id="ARBA00022670"/>
    </source>
</evidence>
<evidence type="ECO:0000256" key="3">
    <source>
        <dbReference type="ARBA" id="ARBA00022801"/>
    </source>
</evidence>
<dbReference type="PANTHER" id="PTHR43343:SF3">
    <property type="entry name" value="PROTEASE DO-LIKE 8, CHLOROPLASTIC"/>
    <property type="match status" value="1"/>
</dbReference>
<keyword evidence="4" id="KW-0472">Membrane</keyword>
<protein>
    <submittedName>
        <fullName evidence="5">Trypsin-like serine protease, putative</fullName>
    </submittedName>
</protein>
<evidence type="ECO:0000256" key="1">
    <source>
        <dbReference type="ARBA" id="ARBA00010541"/>
    </source>
</evidence>
<dbReference type="RefSeq" id="WP_137666889.1">
    <property type="nucleotide sequence ID" value="NZ_BJCE01000034.1"/>
</dbReference>
<name>A0A479ZUW9_9CYAN</name>
<comment type="similarity">
    <text evidence="1">Belongs to the peptidase S1C family.</text>
</comment>
<keyword evidence="4" id="KW-1133">Transmembrane helix</keyword>
<proteinExistence type="inferred from homology"/>
<organism evidence="5 6">
    <name type="scientific">Sphaerospermopsis reniformis</name>
    <dbReference type="NCBI Taxonomy" id="531300"/>
    <lineage>
        <taxon>Bacteria</taxon>
        <taxon>Bacillati</taxon>
        <taxon>Cyanobacteriota</taxon>
        <taxon>Cyanophyceae</taxon>
        <taxon>Nostocales</taxon>
        <taxon>Aphanizomenonaceae</taxon>
        <taxon>Sphaerospermopsis</taxon>
    </lineage>
</organism>
<keyword evidence="6" id="KW-1185">Reference proteome</keyword>
<dbReference type="Proteomes" id="UP000300142">
    <property type="component" value="Unassembled WGS sequence"/>
</dbReference>
<keyword evidence="2 5" id="KW-0645">Protease</keyword>
<dbReference type="InterPro" id="IPR043504">
    <property type="entry name" value="Peptidase_S1_PA_chymotrypsin"/>
</dbReference>
<evidence type="ECO:0000313" key="6">
    <source>
        <dbReference type="Proteomes" id="UP000300142"/>
    </source>
</evidence>
<accession>A0A479ZUW9</accession>
<sequence length="294" mass="32316">MIGKYLLSGLNFTLFFVTCLGGIVIFLSAQQTTFLPSSDSSQLSDYQVKQTGKLITVKILSNGFLGTGTLIKKQGEIYTVITNDHVLNASNLPYQIQTPDGRIYPAKISQIVKFGDHDLGLLQFSSEQIYQIATMGNSSRLTVGDKVFTTGFTNEIKEIIFIKGNVSLVLDKPLEGSYQLGYTNNINKGMSGGPVLNIQSELVGINGLHKNPLWETPDLYIDGSQPCKPVQDMIVNSSWGIPIETIARLAPQFVQIKPPQLLIVSQDSGKFINYNYLNNLQMQVDAVVAKSCQL</sequence>
<dbReference type="InterPro" id="IPR051201">
    <property type="entry name" value="Chloro_Bact_Ser_Proteases"/>
</dbReference>
<dbReference type="AlphaFoldDB" id="A0A479ZUW9"/>
<reference evidence="6" key="1">
    <citation type="submission" date="2019-02" db="EMBL/GenBank/DDBJ databases">
        <title>Draft genome sequence of Sphaerospermopsis reniformis NIES-1949.</title>
        <authorList>
            <person name="Yamaguchi H."/>
            <person name="Suzuki S."/>
            <person name="Kawachi M."/>
        </authorList>
    </citation>
    <scope>NUCLEOTIDE SEQUENCE [LARGE SCALE GENOMIC DNA]</scope>
    <source>
        <strain evidence="6">NIES-1949</strain>
    </source>
</reference>
<keyword evidence="4" id="KW-0812">Transmembrane</keyword>
<dbReference type="PANTHER" id="PTHR43343">
    <property type="entry name" value="PEPTIDASE S12"/>
    <property type="match status" value="1"/>
</dbReference>
<evidence type="ECO:0000313" key="5">
    <source>
        <dbReference type="EMBL" id="GCL36337.1"/>
    </source>
</evidence>
<keyword evidence="3" id="KW-0378">Hydrolase</keyword>
<dbReference type="Pfam" id="PF13365">
    <property type="entry name" value="Trypsin_2"/>
    <property type="match status" value="1"/>
</dbReference>
<gene>
    <name evidence="5" type="ORF">SR1949_14400</name>
</gene>
<comment type="caution">
    <text evidence="5">The sequence shown here is derived from an EMBL/GenBank/DDBJ whole genome shotgun (WGS) entry which is preliminary data.</text>
</comment>